<dbReference type="PANTHER" id="PTHR13162">
    <property type="entry name" value="CCR4-NOT TRANSCRIPTION COMPLEX"/>
    <property type="match status" value="1"/>
</dbReference>
<dbReference type="GO" id="GO:0000932">
    <property type="term" value="C:P-body"/>
    <property type="evidence" value="ECO:0007669"/>
    <property type="project" value="TreeGrafter"/>
</dbReference>
<dbReference type="GO" id="GO:0000288">
    <property type="term" value="P:nuclear-transcribed mRNA catabolic process, deadenylation-dependent decay"/>
    <property type="evidence" value="ECO:0007669"/>
    <property type="project" value="TreeGrafter"/>
</dbReference>
<dbReference type="InterPro" id="IPR040398">
    <property type="entry name" value="Not1"/>
</dbReference>
<keyword evidence="3" id="KW-1185">Reference proteome</keyword>
<reference evidence="2 3" key="1">
    <citation type="submission" date="2018-11" db="EMBL/GenBank/DDBJ databases">
        <authorList>
            <consortium name="Pathogen Informatics"/>
        </authorList>
    </citation>
    <scope>NUCLEOTIDE SEQUENCE [LARGE SCALE GENOMIC DNA]</scope>
</reference>
<organism evidence="2 3">
    <name type="scientific">Gongylonema pulchrum</name>
    <dbReference type="NCBI Taxonomy" id="637853"/>
    <lineage>
        <taxon>Eukaryota</taxon>
        <taxon>Metazoa</taxon>
        <taxon>Ecdysozoa</taxon>
        <taxon>Nematoda</taxon>
        <taxon>Chromadorea</taxon>
        <taxon>Rhabditida</taxon>
        <taxon>Spirurina</taxon>
        <taxon>Spiruromorpha</taxon>
        <taxon>Spiruroidea</taxon>
        <taxon>Gongylonematidae</taxon>
        <taxon>Gongylonema</taxon>
    </lineage>
</organism>
<dbReference type="OrthoDB" id="5805924at2759"/>
<name>A0A3P7MVR1_9BILA</name>
<protein>
    <recommendedName>
        <fullName evidence="4">CNOT1_HEAT domain-containing protein</fullName>
    </recommendedName>
</protein>
<dbReference type="EMBL" id="UYRT01082935">
    <property type="protein sequence ID" value="VDN26708.1"/>
    <property type="molecule type" value="Genomic_DNA"/>
</dbReference>
<gene>
    <name evidence="2" type="ORF">GPUH_LOCUS15805</name>
</gene>
<evidence type="ECO:0000256" key="1">
    <source>
        <dbReference type="SAM" id="MobiDB-lite"/>
    </source>
</evidence>
<feature type="region of interest" description="Disordered" evidence="1">
    <location>
        <begin position="360"/>
        <end position="383"/>
    </location>
</feature>
<dbReference type="GO" id="GO:0060090">
    <property type="term" value="F:molecular adaptor activity"/>
    <property type="evidence" value="ECO:0007669"/>
    <property type="project" value="TreeGrafter"/>
</dbReference>
<dbReference type="GO" id="GO:0030015">
    <property type="term" value="C:CCR4-NOT core complex"/>
    <property type="evidence" value="ECO:0007669"/>
    <property type="project" value="InterPro"/>
</dbReference>
<feature type="region of interest" description="Disordered" evidence="1">
    <location>
        <begin position="1"/>
        <end position="24"/>
    </location>
</feature>
<feature type="compositionally biased region" description="Low complexity" evidence="1">
    <location>
        <begin position="1"/>
        <end position="15"/>
    </location>
</feature>
<accession>A0A3P7MVR1</accession>
<dbReference type="GO" id="GO:0017148">
    <property type="term" value="P:negative regulation of translation"/>
    <property type="evidence" value="ECO:0007669"/>
    <property type="project" value="InterPro"/>
</dbReference>
<proteinExistence type="predicted"/>
<sequence>MSTTAATSSLSDSAANVPPGAASQPVQQISWNPRIFAAAVRELAPTLNWSEVIMHLDQTNFVVRNKPQLQLLTALLLEGLGSNSFPIGLLYREWNFHKLGQLSWIEQILLNTDVFCFADYPYKAVNLSVLKVQPEETRELSNWRCLDLVDTLVRLGELKKFMNIVLNILLRPVNLCPDVLLLALLQIQIPTSTLRMHLCQLLIPALIGSHPNAVAVLNVAWNSEDKAQLRPAILTALSNFYVKSPDDQAKLTRILEIGHELKPDDAFASQIISFIRRRMPTGVMSSCVLPQDTMKILLSALGKATCMSSTTVNELTNLYVHIESQKALKSGQASSSSGSISTSRAQLNISGSAHAPTTTGMFASGLSTTSSAPVQQQQQQQPPGISFASSFPLGTTGFGTTSREVLESGKSRNVSSGVFHLVHVAANGTSVTGKFAQLSSAALIADFTTLYRLSLITDNEDLDSSRELNYC</sequence>
<dbReference type="AlphaFoldDB" id="A0A3P7MVR1"/>
<evidence type="ECO:0000313" key="2">
    <source>
        <dbReference type="EMBL" id="VDN26708.1"/>
    </source>
</evidence>
<feature type="compositionally biased region" description="Polar residues" evidence="1">
    <location>
        <begin position="360"/>
        <end position="374"/>
    </location>
</feature>
<dbReference type="PANTHER" id="PTHR13162:SF8">
    <property type="entry name" value="CCR4-NOT TRANSCRIPTION COMPLEX SUBUNIT 1"/>
    <property type="match status" value="1"/>
</dbReference>
<evidence type="ECO:0000313" key="3">
    <source>
        <dbReference type="Proteomes" id="UP000271098"/>
    </source>
</evidence>
<dbReference type="Proteomes" id="UP000271098">
    <property type="component" value="Unassembled WGS sequence"/>
</dbReference>
<evidence type="ECO:0008006" key="4">
    <source>
        <dbReference type="Google" id="ProtNLM"/>
    </source>
</evidence>